<feature type="chain" id="PRO_5016163748" evidence="1">
    <location>
        <begin position="28"/>
        <end position="420"/>
    </location>
</feature>
<keyword evidence="3" id="KW-1185">Reference proteome</keyword>
<evidence type="ECO:0000313" key="2">
    <source>
        <dbReference type="EMBL" id="SQH73178.1"/>
    </source>
</evidence>
<dbReference type="EMBL" id="LS483447">
    <property type="protein sequence ID" value="SQH73178.1"/>
    <property type="molecule type" value="Genomic_DNA"/>
</dbReference>
<sequence>MKMSSFRNFCGFSLVLFFSLAPMQAQFGTFGKKLKEKVVKVAKEVSEEVKQGVESEIKQEKNPVQTPIQQSVVDVTKPKGGKVLQKESDPLSIMKTVQVAEQTDDSFYAQAYQRDNGGAFDEKLDLRAQFECLAYYLLKLKKAVERRDIEYMAWPDDNKHLLYFSSVSNNPSNRSIADFSWNDWSAEYDRVTGAVNKIMLAPFTGSWNGSSVSLIELLSKIDGYINSKATPNQKKYYLFAAVQKLTEGLYDGRLRDEDLQVQTLVASLKKTYSLMDKEYQDIYPKPMNRREIDERYQQQKKEQISRIQEEYNERKNRVYDMPKAGRMNTPQMVATFEQIMQKQWPNDKIVKTLIKSDEWTIQDNSTGRYRVVFGYVIVKKPDGRYQAIPCSMAGKWSPGAGKFGAYNYHSLGTPFYVNYR</sequence>
<reference evidence="2 3" key="1">
    <citation type="submission" date="2018-06" db="EMBL/GenBank/DDBJ databases">
        <authorList>
            <consortium name="Pathogen Informatics"/>
            <person name="Doyle S."/>
        </authorList>
    </citation>
    <scope>NUCLEOTIDE SEQUENCE [LARGE SCALE GENOMIC DNA]</scope>
    <source>
        <strain evidence="2 3">NCTC12858</strain>
    </source>
</reference>
<evidence type="ECO:0000313" key="3">
    <source>
        <dbReference type="Proteomes" id="UP000249300"/>
    </source>
</evidence>
<name>A0A2X4PNR2_9PORP</name>
<protein>
    <submittedName>
        <fullName evidence="2">Uncharacterized protein</fullName>
    </submittedName>
</protein>
<organism evidence="2 3">
    <name type="scientific">Porphyromonas crevioricanis</name>
    <dbReference type="NCBI Taxonomy" id="393921"/>
    <lineage>
        <taxon>Bacteria</taxon>
        <taxon>Pseudomonadati</taxon>
        <taxon>Bacteroidota</taxon>
        <taxon>Bacteroidia</taxon>
        <taxon>Bacteroidales</taxon>
        <taxon>Porphyromonadaceae</taxon>
        <taxon>Porphyromonas</taxon>
    </lineage>
</organism>
<proteinExistence type="predicted"/>
<dbReference type="AlphaFoldDB" id="A0A2X4PNR2"/>
<feature type="signal peptide" evidence="1">
    <location>
        <begin position="1"/>
        <end position="27"/>
    </location>
</feature>
<accession>A0A2X4PNR2</accession>
<keyword evidence="1" id="KW-0732">Signal</keyword>
<dbReference type="KEGG" id="pcre:NCTC12858_01023"/>
<gene>
    <name evidence="2" type="ORF">NCTC12858_01023</name>
</gene>
<evidence type="ECO:0000256" key="1">
    <source>
        <dbReference type="SAM" id="SignalP"/>
    </source>
</evidence>
<dbReference type="Proteomes" id="UP000249300">
    <property type="component" value="Chromosome 1"/>
</dbReference>